<keyword evidence="3" id="KW-1185">Reference proteome</keyword>
<protein>
    <submittedName>
        <fullName evidence="2">Uncharacterized protein</fullName>
    </submittedName>
</protein>
<evidence type="ECO:0000313" key="2">
    <source>
        <dbReference type="EMBL" id="KAK0138028.1"/>
    </source>
</evidence>
<name>A0AA47MD26_MERPO</name>
<gene>
    <name evidence="2" type="ORF">N1851_025756</name>
</gene>
<dbReference type="EMBL" id="JAOPHQ010004837">
    <property type="protein sequence ID" value="KAK0138028.1"/>
    <property type="molecule type" value="Genomic_DNA"/>
</dbReference>
<sequence length="85" mass="8682">MVKGQSDLELLKASPNNYEMMGWGDQAGETPCLTSWGLQAGVSPTDLPLKLAELSLKDGPGAAQSPTGEDPQASVESSSEGSSGS</sequence>
<evidence type="ECO:0000256" key="1">
    <source>
        <dbReference type="SAM" id="MobiDB-lite"/>
    </source>
</evidence>
<accession>A0AA47MD26</accession>
<organism evidence="2 3">
    <name type="scientific">Merluccius polli</name>
    <name type="common">Benguela hake</name>
    <name type="synonym">Merluccius cadenati</name>
    <dbReference type="NCBI Taxonomy" id="89951"/>
    <lineage>
        <taxon>Eukaryota</taxon>
        <taxon>Metazoa</taxon>
        <taxon>Chordata</taxon>
        <taxon>Craniata</taxon>
        <taxon>Vertebrata</taxon>
        <taxon>Euteleostomi</taxon>
        <taxon>Actinopterygii</taxon>
        <taxon>Neopterygii</taxon>
        <taxon>Teleostei</taxon>
        <taxon>Neoteleostei</taxon>
        <taxon>Acanthomorphata</taxon>
        <taxon>Zeiogadaria</taxon>
        <taxon>Gadariae</taxon>
        <taxon>Gadiformes</taxon>
        <taxon>Gadoidei</taxon>
        <taxon>Merlucciidae</taxon>
        <taxon>Merluccius</taxon>
    </lineage>
</organism>
<dbReference type="AlphaFoldDB" id="A0AA47MD26"/>
<feature type="region of interest" description="Disordered" evidence="1">
    <location>
        <begin position="54"/>
        <end position="85"/>
    </location>
</feature>
<feature type="compositionally biased region" description="Low complexity" evidence="1">
    <location>
        <begin position="74"/>
        <end position="85"/>
    </location>
</feature>
<dbReference type="Proteomes" id="UP001174136">
    <property type="component" value="Unassembled WGS sequence"/>
</dbReference>
<proteinExistence type="predicted"/>
<reference evidence="2" key="1">
    <citation type="journal article" date="2023" name="Front. Mar. Sci.">
        <title>A new Merluccius polli reference genome to investigate the effects of global change in West African waters.</title>
        <authorList>
            <person name="Mateo J.L."/>
            <person name="Blanco-Fernandez C."/>
            <person name="Garcia-Vazquez E."/>
            <person name="Machado-Schiaffino G."/>
        </authorList>
    </citation>
    <scope>NUCLEOTIDE SEQUENCE</scope>
    <source>
        <strain evidence="2">C29</strain>
        <tissue evidence="2">Fin</tissue>
    </source>
</reference>
<comment type="caution">
    <text evidence="2">The sequence shown here is derived from an EMBL/GenBank/DDBJ whole genome shotgun (WGS) entry which is preliminary data.</text>
</comment>
<evidence type="ECO:0000313" key="3">
    <source>
        <dbReference type="Proteomes" id="UP001174136"/>
    </source>
</evidence>